<keyword evidence="2" id="KW-0238">DNA-binding</keyword>
<reference evidence="2 3" key="1">
    <citation type="submission" date="2019-04" db="EMBL/GenBank/DDBJ databases">
        <authorList>
            <person name="Li J."/>
        </authorList>
    </citation>
    <scope>NUCLEOTIDE SEQUENCE [LARGE SCALE GENOMIC DNA]</scope>
    <source>
        <strain evidence="2 3">KCTC 42687</strain>
    </source>
</reference>
<dbReference type="OrthoDB" id="6890552at2"/>
<dbReference type="InterPro" id="IPR013321">
    <property type="entry name" value="Arc_rbn_hlx_hlx"/>
</dbReference>
<dbReference type="InterPro" id="IPR010985">
    <property type="entry name" value="Ribbon_hlx_hlx"/>
</dbReference>
<dbReference type="Pfam" id="PF03869">
    <property type="entry name" value="Arc"/>
    <property type="match status" value="1"/>
</dbReference>
<evidence type="ECO:0000313" key="2">
    <source>
        <dbReference type="EMBL" id="TJZ91604.1"/>
    </source>
</evidence>
<protein>
    <submittedName>
        <fullName evidence="2">Arc family DNA-binding protein</fullName>
    </submittedName>
</protein>
<dbReference type="GO" id="GO:0003677">
    <property type="term" value="F:DNA binding"/>
    <property type="evidence" value="ECO:0007669"/>
    <property type="project" value="UniProtKB-KW"/>
</dbReference>
<sequence>MNAKAGRGSDQFMLRLPEGMRDRIKLSADRNSRSMNAEIVATLDKAYPAADYEALAYALVEVLQHMPDDESKALTDLINQRIAKWTR</sequence>
<dbReference type="SUPFAM" id="SSF47598">
    <property type="entry name" value="Ribbon-helix-helix"/>
    <property type="match status" value="1"/>
</dbReference>
<gene>
    <name evidence="2" type="ORF">FA743_10940</name>
</gene>
<dbReference type="Proteomes" id="UP000309747">
    <property type="component" value="Unassembled WGS sequence"/>
</dbReference>
<evidence type="ECO:0000313" key="3">
    <source>
        <dbReference type="Proteomes" id="UP000309747"/>
    </source>
</evidence>
<comment type="caution">
    <text evidence="2">The sequence shown here is derived from an EMBL/GenBank/DDBJ whole genome shotgun (WGS) entry which is preliminary data.</text>
</comment>
<dbReference type="RefSeq" id="WP_136886140.1">
    <property type="nucleotide sequence ID" value="NZ_SUNI01000009.1"/>
</dbReference>
<evidence type="ECO:0000259" key="1">
    <source>
        <dbReference type="Pfam" id="PF03869"/>
    </source>
</evidence>
<name>A0A4U0RTA2_9RHOB</name>
<dbReference type="InterPro" id="IPR005569">
    <property type="entry name" value="Arc_DNA-bd_dom"/>
</dbReference>
<organism evidence="2 3">
    <name type="scientific">Paracoccus gahaiensis</name>
    <dbReference type="NCBI Taxonomy" id="1706839"/>
    <lineage>
        <taxon>Bacteria</taxon>
        <taxon>Pseudomonadati</taxon>
        <taxon>Pseudomonadota</taxon>
        <taxon>Alphaproteobacteria</taxon>
        <taxon>Rhodobacterales</taxon>
        <taxon>Paracoccaceae</taxon>
        <taxon>Paracoccus</taxon>
    </lineage>
</organism>
<proteinExistence type="predicted"/>
<accession>A0A4U0RTA2</accession>
<dbReference type="Gene3D" id="1.10.1220.10">
    <property type="entry name" value="Met repressor-like"/>
    <property type="match status" value="1"/>
</dbReference>
<keyword evidence="3" id="KW-1185">Reference proteome</keyword>
<feature type="domain" description="Arc-like DNA binding" evidence="1">
    <location>
        <begin position="7"/>
        <end position="46"/>
    </location>
</feature>
<dbReference type="EMBL" id="SUNI01000009">
    <property type="protein sequence ID" value="TJZ91604.1"/>
    <property type="molecule type" value="Genomic_DNA"/>
</dbReference>
<dbReference type="AlphaFoldDB" id="A0A4U0RTA2"/>
<dbReference type="GO" id="GO:0006355">
    <property type="term" value="P:regulation of DNA-templated transcription"/>
    <property type="evidence" value="ECO:0007669"/>
    <property type="project" value="InterPro"/>
</dbReference>